<keyword evidence="3" id="KW-1185">Reference proteome</keyword>
<dbReference type="RefSeq" id="XP_006672288.1">
    <property type="nucleotide sequence ID" value="XM_006672225.1"/>
</dbReference>
<organism evidence="2 3">
    <name type="scientific">Cordyceps militaris (strain CM01)</name>
    <name type="common">Caterpillar fungus</name>
    <dbReference type="NCBI Taxonomy" id="983644"/>
    <lineage>
        <taxon>Eukaryota</taxon>
        <taxon>Fungi</taxon>
        <taxon>Dikarya</taxon>
        <taxon>Ascomycota</taxon>
        <taxon>Pezizomycotina</taxon>
        <taxon>Sordariomycetes</taxon>
        <taxon>Hypocreomycetidae</taxon>
        <taxon>Hypocreales</taxon>
        <taxon>Cordycipitaceae</taxon>
        <taxon>Cordyceps</taxon>
    </lineage>
</organism>
<dbReference type="HOGENOM" id="CLU_345121_0_0_1"/>
<evidence type="ECO:0000313" key="2">
    <source>
        <dbReference type="EMBL" id="EGX90667.1"/>
    </source>
</evidence>
<dbReference type="Proteomes" id="UP000001610">
    <property type="component" value="Unassembled WGS sequence"/>
</dbReference>
<dbReference type="KEGG" id="cmt:CCM_07087"/>
<dbReference type="GeneID" id="18169098"/>
<dbReference type="OrthoDB" id="6090458at2759"/>
<dbReference type="InParanoid" id="G3JLU3"/>
<feature type="compositionally biased region" description="Low complexity" evidence="1">
    <location>
        <begin position="298"/>
        <end position="313"/>
    </location>
</feature>
<dbReference type="AlphaFoldDB" id="G3JLU3"/>
<name>G3JLU3_CORMM</name>
<dbReference type="VEuPathDB" id="FungiDB:CCM_07087"/>
<gene>
    <name evidence="2" type="ORF">CCM_07087</name>
</gene>
<protein>
    <recommendedName>
        <fullName evidence="4">Aggrecan core</fullName>
    </recommendedName>
</protein>
<accession>G3JLU3</accession>
<reference evidence="2 3" key="1">
    <citation type="journal article" date="2011" name="Genome Biol.">
        <title>Genome sequence of the insect pathogenic fungus Cordyceps militaris, a valued traditional Chinese medicine.</title>
        <authorList>
            <person name="Zheng P."/>
            <person name="Xia Y."/>
            <person name="Xiao G."/>
            <person name="Xiong C."/>
            <person name="Hu X."/>
            <person name="Zhang S."/>
            <person name="Zheng H."/>
            <person name="Huang Y."/>
            <person name="Zhou Y."/>
            <person name="Wang S."/>
            <person name="Zhao G.P."/>
            <person name="Liu X."/>
            <person name="St Leger R.J."/>
            <person name="Wang C."/>
        </authorList>
    </citation>
    <scope>NUCLEOTIDE SEQUENCE [LARGE SCALE GENOMIC DNA]</scope>
    <source>
        <strain evidence="2 3">CM01</strain>
    </source>
</reference>
<evidence type="ECO:0000256" key="1">
    <source>
        <dbReference type="SAM" id="MobiDB-lite"/>
    </source>
</evidence>
<evidence type="ECO:0008006" key="4">
    <source>
        <dbReference type="Google" id="ProtNLM"/>
    </source>
</evidence>
<dbReference type="STRING" id="983644.G3JLU3"/>
<evidence type="ECO:0000313" key="3">
    <source>
        <dbReference type="Proteomes" id="UP000001610"/>
    </source>
</evidence>
<proteinExistence type="predicted"/>
<feature type="region of interest" description="Disordered" evidence="1">
    <location>
        <begin position="294"/>
        <end position="313"/>
    </location>
</feature>
<dbReference type="EMBL" id="JH126403">
    <property type="protein sequence ID" value="EGX90667.1"/>
    <property type="molecule type" value="Genomic_DNA"/>
</dbReference>
<sequence>MSSIYQFSCQLPAANFRKRSSACQLPANNTKILLPSFITTTTTTIANILATRLSHRNATQLLTNSATRRHPSAAYTSTLTRMTLHCASSQAHTPSGTTQLVSIESTSGPSYCCAARLLGLVHALANGLSQSQNITKSSRLLPGPGLPSACSAHLPVARHCQLHSHGAPGPRLCLVFSAPFNYHAVPHHIAASSTPLPVNTQTHAYLAFWEANTPVQQDCFLSAIVAAGPRTQSPPETTIEEILQSNNLDEILAKHNLALVPRSQLTDTLTELTALLKRQEHHDRVDPRISTLFRRQNATNAQSGTSTSSASAPLGNQNGLLDGLLDPAAGLASIFDPILKPLTDLVKTLQAVTTLLTPEFISGVHDGLIGLGKTLADPIPEKIRNIVTAGEPIINELGKLDLASLISQLEPLLKELGGIDLAGLFEALKPLLAGSEITKIISIIDGAEPLIAGLGKLDLASLITQLEPILKEIGGLDLAGLFEALKPLLSGSEITKIISIIDGAEPLIAGLGKLDLASLIDQLEPLLKQLSGIDLAGLLEAVKPLLTADEIKKIQSIIDGAEPLIASLGKLDLASLIDQLEPLLKQLSGLDLAGLLEAVKPLLAPDEIKKIISIVDGAEPLIASLGQLDLQDLIKQLEPLIKQLSGLDLAGLLEAVKPLLAPEEITKIISIIDGAAPLLASLGKVDLTKLFDQLGPVLEAIGQIDLKGLVDTVAPLLTPETIQGLVLLLFNVEQLITSDFVEQTQSLISGAAPLVASLGKLDLQNLLTQLQPIIQELGQLDLKGLFDALKPLLTADTIGKLVDIVNGAAPLIATLAWLD</sequence>
<dbReference type="eggNOG" id="ENOG502SJCB">
    <property type="taxonomic scope" value="Eukaryota"/>
</dbReference>